<dbReference type="STRING" id="280699.M1V704"/>
<feature type="compositionally biased region" description="Low complexity" evidence="3">
    <location>
        <begin position="166"/>
        <end position="180"/>
    </location>
</feature>
<gene>
    <name evidence="6" type="ORF">CYME_CME126C</name>
</gene>
<accession>M1V704</accession>
<dbReference type="HOGENOM" id="CLU_360723_0_0_1"/>
<dbReference type="GeneID" id="16992797"/>
<dbReference type="OrthoDB" id="524326at2759"/>
<dbReference type="RefSeq" id="XP_005535630.1">
    <property type="nucleotide sequence ID" value="XM_005535573.1"/>
</dbReference>
<dbReference type="Gene3D" id="1.10.238.10">
    <property type="entry name" value="EF-hand"/>
    <property type="match status" value="2"/>
</dbReference>
<name>M1V704_CYAM1</name>
<organism evidence="6 7">
    <name type="scientific">Cyanidioschyzon merolae (strain NIES-3377 / 10D)</name>
    <name type="common">Unicellular red alga</name>
    <dbReference type="NCBI Taxonomy" id="280699"/>
    <lineage>
        <taxon>Eukaryota</taxon>
        <taxon>Rhodophyta</taxon>
        <taxon>Bangiophyceae</taxon>
        <taxon>Cyanidiales</taxon>
        <taxon>Cyanidiaceae</taxon>
        <taxon>Cyanidioschyzon</taxon>
    </lineage>
</organism>
<dbReference type="KEGG" id="cme:CYME_CME126C"/>
<keyword evidence="7" id="KW-1185">Reference proteome</keyword>
<dbReference type="Pfam" id="PF12763">
    <property type="entry name" value="EH"/>
    <property type="match status" value="2"/>
</dbReference>
<dbReference type="GO" id="GO:0006897">
    <property type="term" value="P:endocytosis"/>
    <property type="evidence" value="ECO:0007669"/>
    <property type="project" value="TreeGrafter"/>
</dbReference>
<feature type="domain" description="EF-hand" evidence="5">
    <location>
        <begin position="92"/>
        <end position="127"/>
    </location>
</feature>
<dbReference type="SMART" id="SM00054">
    <property type="entry name" value="EFh"/>
    <property type="match status" value="2"/>
</dbReference>
<dbReference type="GO" id="GO:0016197">
    <property type="term" value="P:endosomal transport"/>
    <property type="evidence" value="ECO:0007669"/>
    <property type="project" value="TreeGrafter"/>
</dbReference>
<evidence type="ECO:0000259" key="5">
    <source>
        <dbReference type="PROSITE" id="PS50222"/>
    </source>
</evidence>
<evidence type="ECO:0000313" key="6">
    <source>
        <dbReference type="EMBL" id="BAM79344.1"/>
    </source>
</evidence>
<dbReference type="PANTHER" id="PTHR11216">
    <property type="entry name" value="EH DOMAIN"/>
    <property type="match status" value="1"/>
</dbReference>
<evidence type="ECO:0000313" key="7">
    <source>
        <dbReference type="Proteomes" id="UP000007014"/>
    </source>
</evidence>
<reference evidence="6 7" key="1">
    <citation type="journal article" date="2004" name="Nature">
        <title>Genome sequence of the ultrasmall unicellular red alga Cyanidioschyzon merolae 10D.</title>
        <authorList>
            <person name="Matsuzaki M."/>
            <person name="Misumi O."/>
            <person name="Shin-i T."/>
            <person name="Maruyama S."/>
            <person name="Takahara M."/>
            <person name="Miyagishima S."/>
            <person name="Mori T."/>
            <person name="Nishida K."/>
            <person name="Yagisawa F."/>
            <person name="Nishida K."/>
            <person name="Yoshida Y."/>
            <person name="Nishimura Y."/>
            <person name="Nakao S."/>
            <person name="Kobayashi T."/>
            <person name="Momoyama Y."/>
            <person name="Higashiyama T."/>
            <person name="Minoda A."/>
            <person name="Sano M."/>
            <person name="Nomoto H."/>
            <person name="Oishi K."/>
            <person name="Hayashi H."/>
            <person name="Ohta F."/>
            <person name="Nishizaka S."/>
            <person name="Haga S."/>
            <person name="Miura S."/>
            <person name="Morishita T."/>
            <person name="Kabeya Y."/>
            <person name="Terasawa K."/>
            <person name="Suzuki Y."/>
            <person name="Ishii Y."/>
            <person name="Asakawa S."/>
            <person name="Takano H."/>
            <person name="Ohta N."/>
            <person name="Kuroiwa H."/>
            <person name="Tanaka K."/>
            <person name="Shimizu N."/>
            <person name="Sugano S."/>
            <person name="Sato N."/>
            <person name="Nozaki H."/>
            <person name="Ogasawara N."/>
            <person name="Kohara Y."/>
            <person name="Kuroiwa T."/>
        </authorList>
    </citation>
    <scope>NUCLEOTIDE SEQUENCE [LARGE SCALE GENOMIC DNA]</scope>
    <source>
        <strain evidence="6 7">10D</strain>
    </source>
</reference>
<evidence type="ECO:0000256" key="3">
    <source>
        <dbReference type="SAM" id="MobiDB-lite"/>
    </source>
</evidence>
<dbReference type="InterPro" id="IPR011992">
    <property type="entry name" value="EF-hand-dom_pair"/>
</dbReference>
<dbReference type="GO" id="GO:0005886">
    <property type="term" value="C:plasma membrane"/>
    <property type="evidence" value="ECO:0007669"/>
    <property type="project" value="TreeGrafter"/>
</dbReference>
<reference evidence="6 7" key="2">
    <citation type="journal article" date="2007" name="BMC Biol.">
        <title>A 100%-complete sequence reveals unusually simple genomic features in the hot-spring red alga Cyanidioschyzon merolae.</title>
        <authorList>
            <person name="Nozaki H."/>
            <person name="Takano H."/>
            <person name="Misumi O."/>
            <person name="Terasawa K."/>
            <person name="Matsuzaki M."/>
            <person name="Maruyama S."/>
            <person name="Nishida K."/>
            <person name="Yagisawa F."/>
            <person name="Yoshida Y."/>
            <person name="Fujiwara T."/>
            <person name="Takio S."/>
            <person name="Tamura K."/>
            <person name="Chung S.J."/>
            <person name="Nakamura S."/>
            <person name="Kuroiwa H."/>
            <person name="Tanaka K."/>
            <person name="Sato N."/>
            <person name="Kuroiwa T."/>
        </authorList>
    </citation>
    <scope>NUCLEOTIDE SEQUENCE [LARGE SCALE GENOMIC DNA]</scope>
    <source>
        <strain evidence="6 7">10D</strain>
    </source>
</reference>
<keyword evidence="6" id="KW-0675">Receptor</keyword>
<feature type="compositionally biased region" description="Polar residues" evidence="3">
    <location>
        <begin position="622"/>
        <end position="633"/>
    </location>
</feature>
<protein>
    <submittedName>
        <fullName evidence="6">Similar to epidermal growth factor receptor substrate 15</fullName>
    </submittedName>
</protein>
<dbReference type="SMART" id="SM00027">
    <property type="entry name" value="EH"/>
    <property type="match status" value="2"/>
</dbReference>
<dbReference type="GO" id="GO:0005509">
    <property type="term" value="F:calcium ion binding"/>
    <property type="evidence" value="ECO:0007669"/>
    <property type="project" value="InterPro"/>
</dbReference>
<feature type="coiled-coil region" evidence="2">
    <location>
        <begin position="467"/>
        <end position="501"/>
    </location>
</feature>
<dbReference type="eggNOG" id="KOG0998">
    <property type="taxonomic scope" value="Eukaryota"/>
</dbReference>
<feature type="region of interest" description="Disordered" evidence="3">
    <location>
        <begin position="1"/>
        <end position="48"/>
    </location>
</feature>
<feature type="domain" description="EF-hand" evidence="5">
    <location>
        <begin position="246"/>
        <end position="281"/>
    </location>
</feature>
<feature type="region of interest" description="Disordered" evidence="3">
    <location>
        <begin position="152"/>
        <end position="186"/>
    </location>
</feature>
<dbReference type="PROSITE" id="PS00018">
    <property type="entry name" value="EF_HAND_1"/>
    <property type="match status" value="1"/>
</dbReference>
<feature type="compositionally biased region" description="Polar residues" evidence="3">
    <location>
        <begin position="36"/>
        <end position="48"/>
    </location>
</feature>
<dbReference type="CDD" id="cd00052">
    <property type="entry name" value="EH"/>
    <property type="match status" value="1"/>
</dbReference>
<feature type="compositionally biased region" description="Polar residues" evidence="3">
    <location>
        <begin position="156"/>
        <end position="165"/>
    </location>
</feature>
<feature type="region of interest" description="Disordered" evidence="3">
    <location>
        <begin position="678"/>
        <end position="768"/>
    </location>
</feature>
<keyword evidence="1" id="KW-0106">Calcium</keyword>
<dbReference type="AlphaFoldDB" id="M1V704"/>
<feature type="domain" description="EH" evidence="4">
    <location>
        <begin position="59"/>
        <end position="162"/>
    </location>
</feature>
<evidence type="ECO:0000259" key="4">
    <source>
        <dbReference type="PROSITE" id="PS50031"/>
    </source>
</evidence>
<dbReference type="InterPro" id="IPR002048">
    <property type="entry name" value="EF_hand_dom"/>
</dbReference>
<dbReference type="PROSITE" id="PS50222">
    <property type="entry name" value="EF_HAND_2"/>
    <property type="match status" value="2"/>
</dbReference>
<evidence type="ECO:0000256" key="1">
    <source>
        <dbReference type="ARBA" id="ARBA00022837"/>
    </source>
</evidence>
<dbReference type="GO" id="GO:0005737">
    <property type="term" value="C:cytoplasm"/>
    <property type="evidence" value="ECO:0007669"/>
    <property type="project" value="TreeGrafter"/>
</dbReference>
<feature type="domain" description="EH" evidence="4">
    <location>
        <begin position="239"/>
        <end position="306"/>
    </location>
</feature>
<dbReference type="Proteomes" id="UP000007014">
    <property type="component" value="Chromosome 5"/>
</dbReference>
<dbReference type="PANTHER" id="PTHR11216:SF174">
    <property type="entry name" value="GH06923P"/>
    <property type="match status" value="1"/>
</dbReference>
<dbReference type="InterPro" id="IPR000261">
    <property type="entry name" value="EH_dom"/>
</dbReference>
<dbReference type="EMBL" id="AP006487">
    <property type="protein sequence ID" value="BAM79344.1"/>
    <property type="molecule type" value="Genomic_DNA"/>
</dbReference>
<feature type="coiled-coil region" evidence="2">
    <location>
        <begin position="352"/>
        <end position="386"/>
    </location>
</feature>
<proteinExistence type="predicted"/>
<dbReference type="SUPFAM" id="SSF47473">
    <property type="entry name" value="EF-hand"/>
    <property type="match status" value="2"/>
</dbReference>
<feature type="region of interest" description="Disordered" evidence="3">
    <location>
        <begin position="618"/>
        <end position="658"/>
    </location>
</feature>
<evidence type="ECO:0000256" key="2">
    <source>
        <dbReference type="SAM" id="Coils"/>
    </source>
</evidence>
<dbReference type="PROSITE" id="PS50031">
    <property type="entry name" value="EH"/>
    <property type="match status" value="2"/>
</dbReference>
<feature type="region of interest" description="Disordered" evidence="3">
    <location>
        <begin position="501"/>
        <end position="578"/>
    </location>
</feature>
<keyword evidence="2" id="KW-0175">Coiled coil</keyword>
<feature type="compositionally biased region" description="Basic and acidic residues" evidence="3">
    <location>
        <begin position="678"/>
        <end position="696"/>
    </location>
</feature>
<dbReference type="InterPro" id="IPR018247">
    <property type="entry name" value="EF_Hand_1_Ca_BS"/>
</dbReference>
<sequence>MSFYPRAGAGGPRALGSRPGDLSGGLAGNRPASLQPARSTSGQTNSNEAVRLLQLSPTEREAYLVWYREVRDPATGYVPGDAAASLLRRSNLYKDLLRQIWVLADTRRRGYLDQDEFFVALRLVAICQRGGEPSLDSLRRFRGMQLIPQIDPASASRPSAQTTPGAASAAQPRASSSTSANPGETLSWTPTYEQIAEYDALMRQYCGGGTQPGRHQSAARLVRLADLRMTGSIAREVFPKLCQHRLSSAILRDIWELADQDRDGQLDLQEFRCAAHLLTVLGRQPADKAVVPRPLPPALRKQSLRLRFGDGANTAGEFTEAAPSVPSDALSVISSPNAEVPASRNTDLAGAFSAASKSVEDAQRRLKELRDHLDLLEVRGRALAEKKRVTLANSSTSTLERIYAEEQAFVRDARGVVEACLLDLGGTPGQSQSESVATASRPGPELESERTMTAWGPSFSLNLQQLLIKAKNETARERAKVKVLEEELQIARRQIQDMVATGATAPDKFGTGRTEGHRRTRNVHGAKLEPHEPGKSATQRRAPGGQKNVSGSLLDDWSQDDADVNADDDEARNQRARSKRIERAAYRFSAEEQVPEDKPIVRDDLVDVPPEWSAAAEHALSANESRQQSKLASTGTARGAADSRARGDSPYRPPRYQGMTRDAATAFGAYIQDVDGARSRRFADDEPRDERPSERRRASRQAAQWRQTSVAEPSEDENWRSGSDYIEVSESVHETTQGGSQRAAQNRSGAMTVGSTAEDDDDEWSRSASTAIFSYW</sequence>
<dbReference type="Gramene" id="CME126CT">
    <property type="protein sequence ID" value="CME126CT"/>
    <property type="gene ID" value="CME126C"/>
</dbReference>
<feature type="compositionally biased region" description="Acidic residues" evidence="3">
    <location>
        <begin position="557"/>
        <end position="570"/>
    </location>
</feature>
<feature type="compositionally biased region" description="Polar residues" evidence="3">
    <location>
        <begin position="734"/>
        <end position="755"/>
    </location>
</feature>